<dbReference type="FunFam" id="2.160.20.10:FF:000013">
    <property type="entry name" value="Pectinesterase"/>
    <property type="match status" value="1"/>
</dbReference>
<gene>
    <name evidence="11" type="ORF">Cgig2_020137</name>
</gene>
<evidence type="ECO:0000256" key="2">
    <source>
        <dbReference type="ARBA" id="ARBA00008891"/>
    </source>
</evidence>
<dbReference type="SUPFAM" id="SSF51126">
    <property type="entry name" value="Pectin lyase-like"/>
    <property type="match status" value="1"/>
</dbReference>
<proteinExistence type="inferred from homology"/>
<dbReference type="OrthoDB" id="2019149at2759"/>
<dbReference type="InterPro" id="IPR012334">
    <property type="entry name" value="Pectin_lyas_fold"/>
</dbReference>
<organism evidence="11 12">
    <name type="scientific">Carnegiea gigantea</name>
    <dbReference type="NCBI Taxonomy" id="171969"/>
    <lineage>
        <taxon>Eukaryota</taxon>
        <taxon>Viridiplantae</taxon>
        <taxon>Streptophyta</taxon>
        <taxon>Embryophyta</taxon>
        <taxon>Tracheophyta</taxon>
        <taxon>Spermatophyta</taxon>
        <taxon>Magnoliopsida</taxon>
        <taxon>eudicotyledons</taxon>
        <taxon>Gunneridae</taxon>
        <taxon>Pentapetalae</taxon>
        <taxon>Caryophyllales</taxon>
        <taxon>Cactineae</taxon>
        <taxon>Cactaceae</taxon>
        <taxon>Cactoideae</taxon>
        <taxon>Echinocereeae</taxon>
        <taxon>Carnegiea</taxon>
    </lineage>
</organism>
<dbReference type="PANTHER" id="PTHR31321:SF72">
    <property type="entry name" value="PECTINESTERASE 11-RELATED"/>
    <property type="match status" value="1"/>
</dbReference>
<evidence type="ECO:0000256" key="5">
    <source>
        <dbReference type="ARBA" id="ARBA00023085"/>
    </source>
</evidence>
<keyword evidence="12" id="KW-1185">Reference proteome</keyword>
<dbReference type="Gene3D" id="2.160.20.10">
    <property type="entry name" value="Single-stranded right-handed beta-helix, Pectin lyase-like"/>
    <property type="match status" value="1"/>
</dbReference>
<keyword evidence="9" id="KW-0812">Transmembrane</keyword>
<dbReference type="Proteomes" id="UP001153076">
    <property type="component" value="Unassembled WGS sequence"/>
</dbReference>
<evidence type="ECO:0000256" key="4">
    <source>
        <dbReference type="ARBA" id="ARBA00022801"/>
    </source>
</evidence>
<protein>
    <recommendedName>
        <fullName evidence="3">pectinesterase</fullName>
        <ecNumber evidence="3">3.1.1.11</ecNumber>
    </recommendedName>
</protein>
<dbReference type="Pfam" id="PF01095">
    <property type="entry name" value="Pectinesterase"/>
    <property type="match status" value="2"/>
</dbReference>
<comment type="function">
    <text evidence="8">Acts in the modification of cell walls via demethylesterification of cell wall pectin.</text>
</comment>
<dbReference type="PANTHER" id="PTHR31321">
    <property type="entry name" value="ACYL-COA THIOESTER HYDROLASE YBHC-RELATED"/>
    <property type="match status" value="1"/>
</dbReference>
<comment type="caution">
    <text evidence="11">The sequence shown here is derived from an EMBL/GenBank/DDBJ whole genome shotgun (WGS) entry which is preliminary data.</text>
</comment>
<accession>A0A9Q1KFT9</accession>
<keyword evidence="9" id="KW-1133">Transmembrane helix</keyword>
<dbReference type="InterPro" id="IPR011050">
    <property type="entry name" value="Pectin_lyase_fold/virulence"/>
</dbReference>
<evidence type="ECO:0000256" key="6">
    <source>
        <dbReference type="ARBA" id="ARBA00023180"/>
    </source>
</evidence>
<dbReference type="GO" id="GO:0045490">
    <property type="term" value="P:pectin catabolic process"/>
    <property type="evidence" value="ECO:0007669"/>
    <property type="project" value="TreeGrafter"/>
</dbReference>
<evidence type="ECO:0000256" key="1">
    <source>
        <dbReference type="ARBA" id="ARBA00005184"/>
    </source>
</evidence>
<keyword evidence="9" id="KW-0472">Membrane</keyword>
<evidence type="ECO:0000259" key="10">
    <source>
        <dbReference type="Pfam" id="PF01095"/>
    </source>
</evidence>
<feature type="domain" description="Pectinesterase catalytic" evidence="10">
    <location>
        <begin position="174"/>
        <end position="362"/>
    </location>
</feature>
<name>A0A9Q1KFT9_9CARY</name>
<evidence type="ECO:0000313" key="12">
    <source>
        <dbReference type="Proteomes" id="UP001153076"/>
    </source>
</evidence>
<comment type="similarity">
    <text evidence="2">Belongs to the pectinesterase family.</text>
</comment>
<sequence length="381" mass="42239">MKRVIYSSPKFQVCHYHHLKSYHIVLFFEDIVLSFFLLSILMASSSSSASSAKVAAPMDPTTAVLIRVDQSGKGDYRKIQDAVDAVPSNNSEYVFIWVKPGTYREKIVVPADKPFITLSGTQASDTIITWNDGHEIYDSPTLSVLASDFVGRYLTIEANCISILLMTYETFLLVQNTFGKSGKGVALRVSGDKAAFYGCRITSYQDTLLDDAGRHYYSNCYIEGATDFICGNAASFFEKCHVHSTLESGNGAITAQKRDSPWENTGLVFLGCKITGVGIGTALLGRPWGVYSRVIYAFTYMSSAISPQGWNNWGMVEKERTVLYGEYKCHGPGADRTKRVNWSKNLTSEEAAPFLTKDLIGGRGWLRPAPNKFKRDFSAKL</sequence>
<evidence type="ECO:0000256" key="9">
    <source>
        <dbReference type="SAM" id="Phobius"/>
    </source>
</evidence>
<dbReference type="GO" id="GO:0030599">
    <property type="term" value="F:pectinesterase activity"/>
    <property type="evidence" value="ECO:0007669"/>
    <property type="project" value="UniProtKB-EC"/>
</dbReference>
<feature type="transmembrane region" description="Helical" evidence="9">
    <location>
        <begin position="21"/>
        <end position="43"/>
    </location>
</feature>
<keyword evidence="6" id="KW-0325">Glycoprotein</keyword>
<dbReference type="InterPro" id="IPR000070">
    <property type="entry name" value="Pectinesterase_cat"/>
</dbReference>
<keyword evidence="4" id="KW-0378">Hydrolase</keyword>
<reference evidence="11" key="1">
    <citation type="submission" date="2022-04" db="EMBL/GenBank/DDBJ databases">
        <title>Carnegiea gigantea Genome sequencing and assembly v2.</title>
        <authorList>
            <person name="Copetti D."/>
            <person name="Sanderson M.J."/>
            <person name="Burquez A."/>
            <person name="Wojciechowski M.F."/>
        </authorList>
    </citation>
    <scope>NUCLEOTIDE SEQUENCE</scope>
    <source>
        <strain evidence="11">SGP5-SGP5p</strain>
        <tissue evidence="11">Aerial part</tissue>
    </source>
</reference>
<comment type="pathway">
    <text evidence="1">Glycan metabolism; pectin degradation; 2-dehydro-3-deoxy-D-gluconate from pectin: step 1/5.</text>
</comment>
<evidence type="ECO:0000256" key="7">
    <source>
        <dbReference type="ARBA" id="ARBA00047928"/>
    </source>
</evidence>
<evidence type="ECO:0000256" key="3">
    <source>
        <dbReference type="ARBA" id="ARBA00013229"/>
    </source>
</evidence>
<dbReference type="GO" id="GO:0042545">
    <property type="term" value="P:cell wall modification"/>
    <property type="evidence" value="ECO:0007669"/>
    <property type="project" value="InterPro"/>
</dbReference>
<dbReference type="EMBL" id="JAKOGI010000149">
    <property type="protein sequence ID" value="KAJ8441992.1"/>
    <property type="molecule type" value="Genomic_DNA"/>
</dbReference>
<keyword evidence="5" id="KW-0063">Aspartyl esterase</keyword>
<comment type="catalytic activity">
    <reaction evidence="7">
        <text>[(1-&gt;4)-alpha-D-galacturonosyl methyl ester](n) + n H2O = [(1-&gt;4)-alpha-D-galacturonosyl](n) + n methanol + n H(+)</text>
        <dbReference type="Rhea" id="RHEA:22380"/>
        <dbReference type="Rhea" id="RHEA-COMP:14570"/>
        <dbReference type="Rhea" id="RHEA-COMP:14573"/>
        <dbReference type="ChEBI" id="CHEBI:15377"/>
        <dbReference type="ChEBI" id="CHEBI:15378"/>
        <dbReference type="ChEBI" id="CHEBI:17790"/>
        <dbReference type="ChEBI" id="CHEBI:140522"/>
        <dbReference type="ChEBI" id="CHEBI:140523"/>
        <dbReference type="EC" id="3.1.1.11"/>
    </reaction>
</comment>
<dbReference type="AlphaFoldDB" id="A0A9Q1KFT9"/>
<feature type="domain" description="Pectinesterase catalytic" evidence="10">
    <location>
        <begin position="68"/>
        <end position="158"/>
    </location>
</feature>
<evidence type="ECO:0000313" key="11">
    <source>
        <dbReference type="EMBL" id="KAJ8441992.1"/>
    </source>
</evidence>
<evidence type="ECO:0000256" key="8">
    <source>
        <dbReference type="ARBA" id="ARBA00057335"/>
    </source>
</evidence>
<dbReference type="EC" id="3.1.1.11" evidence="3"/>